<feature type="transmembrane region" description="Helical" evidence="1">
    <location>
        <begin position="12"/>
        <end position="31"/>
    </location>
</feature>
<evidence type="ECO:0000313" key="2">
    <source>
        <dbReference type="EMBL" id="RNA19588.1"/>
    </source>
</evidence>
<proteinExistence type="predicted"/>
<evidence type="ECO:0000313" key="3">
    <source>
        <dbReference type="Proteomes" id="UP000276133"/>
    </source>
</evidence>
<dbReference type="AlphaFoldDB" id="A0A3M7R8M8"/>
<name>A0A3M7R8M8_BRAPC</name>
<sequence>MECIGFSKNYPWFLHLNFSITSFQILIQISMKINYIIFIESFVNETFRTLACSIVSNSNMFLYLTLNCAI</sequence>
<evidence type="ECO:0000256" key="1">
    <source>
        <dbReference type="SAM" id="Phobius"/>
    </source>
</evidence>
<protein>
    <submittedName>
        <fullName evidence="2">Uncharacterized protein</fullName>
    </submittedName>
</protein>
<reference evidence="2 3" key="1">
    <citation type="journal article" date="2018" name="Sci. Rep.">
        <title>Genomic signatures of local adaptation to the degree of environmental predictability in rotifers.</title>
        <authorList>
            <person name="Franch-Gras L."/>
            <person name="Hahn C."/>
            <person name="Garcia-Roger E.M."/>
            <person name="Carmona M.J."/>
            <person name="Serra M."/>
            <person name="Gomez A."/>
        </authorList>
    </citation>
    <scope>NUCLEOTIDE SEQUENCE [LARGE SCALE GENOMIC DNA]</scope>
    <source>
        <strain evidence="2">HYR1</strain>
    </source>
</reference>
<dbReference type="EMBL" id="REGN01004018">
    <property type="protein sequence ID" value="RNA19588.1"/>
    <property type="molecule type" value="Genomic_DNA"/>
</dbReference>
<comment type="caution">
    <text evidence="2">The sequence shown here is derived from an EMBL/GenBank/DDBJ whole genome shotgun (WGS) entry which is preliminary data.</text>
</comment>
<dbReference type="Proteomes" id="UP000276133">
    <property type="component" value="Unassembled WGS sequence"/>
</dbReference>
<accession>A0A3M7R8M8</accession>
<gene>
    <name evidence="2" type="ORF">BpHYR1_042753</name>
</gene>
<keyword evidence="1" id="KW-0812">Transmembrane</keyword>
<keyword evidence="1" id="KW-0472">Membrane</keyword>
<organism evidence="2 3">
    <name type="scientific">Brachionus plicatilis</name>
    <name type="common">Marine rotifer</name>
    <name type="synonym">Brachionus muelleri</name>
    <dbReference type="NCBI Taxonomy" id="10195"/>
    <lineage>
        <taxon>Eukaryota</taxon>
        <taxon>Metazoa</taxon>
        <taxon>Spiralia</taxon>
        <taxon>Gnathifera</taxon>
        <taxon>Rotifera</taxon>
        <taxon>Eurotatoria</taxon>
        <taxon>Monogononta</taxon>
        <taxon>Pseudotrocha</taxon>
        <taxon>Ploima</taxon>
        <taxon>Brachionidae</taxon>
        <taxon>Brachionus</taxon>
    </lineage>
</organism>
<keyword evidence="1" id="KW-1133">Transmembrane helix</keyword>
<keyword evidence="3" id="KW-1185">Reference proteome</keyword>